<evidence type="ECO:0000313" key="5">
    <source>
        <dbReference type="Proteomes" id="UP000266113"/>
    </source>
</evidence>
<dbReference type="Proteomes" id="UP000266113">
    <property type="component" value="Unassembled WGS sequence"/>
</dbReference>
<organism evidence="4 5">
    <name type="scientific">Candidatus Cryosericum septentrionale</name>
    <dbReference type="NCBI Taxonomy" id="2290913"/>
    <lineage>
        <taxon>Bacteria</taxon>
        <taxon>Pseudomonadati</taxon>
        <taxon>Caldisericota/Cryosericota group</taxon>
        <taxon>Candidatus Cryosericota</taxon>
        <taxon>Candidatus Cryosericia</taxon>
        <taxon>Candidatus Cryosericales</taxon>
        <taxon>Candidatus Cryosericaceae</taxon>
        <taxon>Candidatus Cryosericum</taxon>
    </lineage>
</organism>
<reference evidence="4 5" key="1">
    <citation type="submission" date="2018-09" db="EMBL/GenBank/DDBJ databases">
        <title>Discovery and Ecogenomic Context for Candidatus Cryosericales, a Global Caldiserica Order Active in Thawing Permafrost.</title>
        <authorList>
            <person name="Martinez M.A."/>
            <person name="Woodcroft B.J."/>
            <person name="Ignacio Espinoza J.C."/>
            <person name="Zayed A."/>
            <person name="Singleton C.M."/>
            <person name="Boyd J."/>
            <person name="Li Y.-F."/>
            <person name="Purvine S."/>
            <person name="Maughan H."/>
            <person name="Hodgkins S.B."/>
            <person name="Anderson D."/>
            <person name="Sederholm M."/>
            <person name="Temperton B."/>
            <person name="Saleska S.R."/>
            <person name="Tyson G.W."/>
            <person name="Rich V.I."/>
        </authorList>
    </citation>
    <scope>NUCLEOTIDE SEQUENCE [LARGE SCALE GENOMIC DNA]</scope>
    <source>
        <strain evidence="4 5">SMC1</strain>
    </source>
</reference>
<dbReference type="EMBL" id="QXIY01000034">
    <property type="protein sequence ID" value="RIE16233.1"/>
    <property type="molecule type" value="Genomic_DNA"/>
</dbReference>
<evidence type="ECO:0000256" key="1">
    <source>
        <dbReference type="ARBA" id="ARBA00004613"/>
    </source>
</evidence>
<comment type="caution">
    <text evidence="4">The sequence shown here is derived from an EMBL/GenBank/DDBJ whole genome shotgun (WGS) entry which is preliminary data.</text>
</comment>
<evidence type="ECO:0000256" key="3">
    <source>
        <dbReference type="ARBA" id="ARBA00022729"/>
    </source>
</evidence>
<dbReference type="InterPro" id="IPR004153">
    <property type="entry name" value="CXCXC_repeat"/>
</dbReference>
<evidence type="ECO:0000313" key="4">
    <source>
        <dbReference type="EMBL" id="RIE16233.1"/>
    </source>
</evidence>
<gene>
    <name evidence="4" type="ORF">SMC1_07865</name>
</gene>
<accession>A0A398DPT4</accession>
<evidence type="ECO:0000256" key="2">
    <source>
        <dbReference type="ARBA" id="ARBA00022525"/>
    </source>
</evidence>
<keyword evidence="2" id="KW-0964">Secreted</keyword>
<proteinExistence type="predicted"/>
<keyword evidence="5" id="KW-1185">Reference proteome</keyword>
<keyword evidence="3" id="KW-0732">Signal</keyword>
<name>A0A398DPT4_9BACT</name>
<comment type="subcellular location">
    <subcellularLocation>
        <location evidence="1">Secreted</location>
    </subcellularLocation>
</comment>
<sequence length="23" mass="2605">MQLQGCVCYGGREWNRENCACSP</sequence>
<dbReference type="Pfam" id="PF03128">
    <property type="entry name" value="CXCXC"/>
    <property type="match status" value="1"/>
</dbReference>
<dbReference type="AlphaFoldDB" id="A0A398DPT4"/>
<protein>
    <submittedName>
        <fullName evidence="4">Uncharacterized protein</fullName>
    </submittedName>
</protein>
<dbReference type="GO" id="GO:0005576">
    <property type="term" value="C:extracellular region"/>
    <property type="evidence" value="ECO:0007669"/>
    <property type="project" value="UniProtKB-SubCell"/>
</dbReference>